<dbReference type="OrthoDB" id="9806665at2"/>
<sequence>MNSIQYLVNSILGVYLLVVMFRMWLQYCQADFYNPISQAVVKLTDPVLNPIRKTFKPRKNMDIAALIFVFVVGLVKYPLLAILGGKWSFDGVVENLGLFTVVGILTVIKIWGEMILYVIFIGAILSWFRRGNDPLSYLLYQLGEPVLRPIRRLLPKTGMIDFSPMILAFVLFWLDKVMYDIIPYGIWKIV</sequence>
<comment type="similarity">
    <text evidence="1">Belongs to the YggT family.</text>
</comment>
<dbReference type="AlphaFoldDB" id="A0A4R1KNG3"/>
<name>A0A4R1KNG3_9PAST</name>
<gene>
    <name evidence="3" type="ORF">EV692_2275</name>
</gene>
<keyword evidence="2" id="KW-0812">Transmembrane</keyword>
<feature type="transmembrane region" description="Helical" evidence="2">
    <location>
        <begin position="96"/>
        <end position="128"/>
    </location>
</feature>
<dbReference type="Pfam" id="PF02325">
    <property type="entry name" value="CCB3_YggT"/>
    <property type="match status" value="2"/>
</dbReference>
<evidence type="ECO:0000313" key="3">
    <source>
        <dbReference type="EMBL" id="TCK66542.1"/>
    </source>
</evidence>
<dbReference type="Proteomes" id="UP000295496">
    <property type="component" value="Unassembled WGS sequence"/>
</dbReference>
<dbReference type="EMBL" id="SMGJ01000010">
    <property type="protein sequence ID" value="TCK66542.1"/>
    <property type="molecule type" value="Genomic_DNA"/>
</dbReference>
<evidence type="ECO:0000256" key="1">
    <source>
        <dbReference type="ARBA" id="ARBA00010894"/>
    </source>
</evidence>
<feature type="transmembrane region" description="Helical" evidence="2">
    <location>
        <begin position="6"/>
        <end position="25"/>
    </location>
</feature>
<organism evidence="3 4">
    <name type="scientific">Lonepinella koalarum</name>
    <dbReference type="NCBI Taxonomy" id="53417"/>
    <lineage>
        <taxon>Bacteria</taxon>
        <taxon>Pseudomonadati</taxon>
        <taxon>Pseudomonadota</taxon>
        <taxon>Gammaproteobacteria</taxon>
        <taxon>Pasteurellales</taxon>
        <taxon>Pasteurellaceae</taxon>
        <taxon>Lonepinella</taxon>
    </lineage>
</organism>
<feature type="transmembrane region" description="Helical" evidence="2">
    <location>
        <begin position="63"/>
        <end position="84"/>
    </location>
</feature>
<dbReference type="RefSeq" id="WP_132302832.1">
    <property type="nucleotide sequence ID" value="NZ_CP170642.1"/>
</dbReference>
<evidence type="ECO:0000313" key="4">
    <source>
        <dbReference type="Proteomes" id="UP000295496"/>
    </source>
</evidence>
<proteinExistence type="inferred from homology"/>
<dbReference type="InterPro" id="IPR003425">
    <property type="entry name" value="CCB3/YggT"/>
</dbReference>
<evidence type="ECO:0000256" key="2">
    <source>
        <dbReference type="SAM" id="Phobius"/>
    </source>
</evidence>
<reference evidence="3 4" key="1">
    <citation type="submission" date="2019-03" db="EMBL/GenBank/DDBJ databases">
        <title>Genomic Encyclopedia of Type Strains, Phase IV (KMG-IV): sequencing the most valuable type-strain genomes for metagenomic binning, comparative biology and taxonomic classification.</title>
        <authorList>
            <person name="Goeker M."/>
        </authorList>
    </citation>
    <scope>NUCLEOTIDE SEQUENCE [LARGE SCALE GENOMIC DNA]</scope>
    <source>
        <strain evidence="3 4">DSM 10053</strain>
    </source>
</reference>
<dbReference type="PANTHER" id="PTHR33219:SF14">
    <property type="entry name" value="PROTEIN COFACTOR ASSEMBLY OF COMPLEX C SUBUNIT B CCB3, CHLOROPLASTIC-RELATED"/>
    <property type="match status" value="1"/>
</dbReference>
<accession>A0A4R1KNG3</accession>
<keyword evidence="4" id="KW-1185">Reference proteome</keyword>
<keyword evidence="2" id="KW-0472">Membrane</keyword>
<dbReference type="PANTHER" id="PTHR33219">
    <property type="entry name" value="YLMG HOMOLOG PROTEIN 2, CHLOROPLASTIC"/>
    <property type="match status" value="1"/>
</dbReference>
<dbReference type="GO" id="GO:0016020">
    <property type="term" value="C:membrane"/>
    <property type="evidence" value="ECO:0007669"/>
    <property type="project" value="InterPro"/>
</dbReference>
<protein>
    <submittedName>
        <fullName evidence="3">YggT family protein</fullName>
    </submittedName>
</protein>
<keyword evidence="2" id="KW-1133">Transmembrane helix</keyword>
<comment type="caution">
    <text evidence="3">The sequence shown here is derived from an EMBL/GenBank/DDBJ whole genome shotgun (WGS) entry which is preliminary data.</text>
</comment>